<dbReference type="Gene3D" id="1.10.1040.10">
    <property type="entry name" value="N-(1-d-carboxylethyl)-l-norvaline Dehydrogenase, domain 2"/>
    <property type="match status" value="1"/>
</dbReference>
<dbReference type="EMBL" id="VEPZ02001055">
    <property type="protein sequence ID" value="KAE8697130.1"/>
    <property type="molecule type" value="Genomic_DNA"/>
</dbReference>
<dbReference type="Proteomes" id="UP000436088">
    <property type="component" value="Unassembled WGS sequence"/>
</dbReference>
<accession>A0A6A2ZYQ9</accession>
<dbReference type="GO" id="GO:0047952">
    <property type="term" value="F:glycerol-3-phosphate dehydrogenase [NAD(P)+] activity"/>
    <property type="evidence" value="ECO:0007669"/>
    <property type="project" value="TreeGrafter"/>
</dbReference>
<feature type="compositionally biased region" description="Basic residues" evidence="2">
    <location>
        <begin position="307"/>
        <end position="321"/>
    </location>
</feature>
<feature type="region of interest" description="Disordered" evidence="2">
    <location>
        <begin position="346"/>
        <end position="372"/>
    </location>
</feature>
<evidence type="ECO:0000256" key="2">
    <source>
        <dbReference type="SAM" id="MobiDB-lite"/>
    </source>
</evidence>
<dbReference type="InterPro" id="IPR013328">
    <property type="entry name" value="6PGD_dom2"/>
</dbReference>
<evidence type="ECO:0000313" key="5">
    <source>
        <dbReference type="Proteomes" id="UP000436088"/>
    </source>
</evidence>
<sequence>MAGVVVWAMAASSEIKLVPKEQYMGVNPSLTVIDSRIRQISSSGNWGSVSAKLIASNTLNLNSFHDEVKMWVFEETLQTDFYLTGTWFSFTRKMLNISPVLIKLGINVVDDPDLNGAVKDANMLVEMLRLFLLLKKLRSKWKALVQDVEGVELCGTLKISWPLQLVRFVDGLNMGNNMKAVIMRIGLREMRVSSKLLFSSVRDNTFFESGGCHLDVLSFDDLEAEMLQGQKLQTRKFDYVVVAIEESKDLSQISIDELVGSLQAHKQKMTQNEDYENLEQALQSKMNVNEGEASSSYTRGRGNRGGYRGRYRGGRGTRGRGGRSYGTDKINSENLEQALQSKMNVNEGEASSSYIRGRGNRGGYRGRYRGGRGTRGRGALSYPLLHTENTVFGYLSLAPHRKINRLFGILLTGEASGRLLSCGVFLDVQSREALEELFLPREGCCSSTLSSYEAEDVGSSMEGRKHEENGSSMEGIMEETLTPGENTVKPVNEAYARSMRLTALQSPTDHSTSIEEVCSEY</sequence>
<gene>
    <name evidence="4" type="ORF">F3Y22_tig00110633pilonHSYRG00168</name>
</gene>
<dbReference type="GO" id="GO:0005829">
    <property type="term" value="C:cytosol"/>
    <property type="evidence" value="ECO:0007669"/>
    <property type="project" value="TreeGrafter"/>
</dbReference>
<reference evidence="4" key="1">
    <citation type="submission" date="2019-09" db="EMBL/GenBank/DDBJ databases">
        <title>Draft genome information of white flower Hibiscus syriacus.</title>
        <authorList>
            <person name="Kim Y.-M."/>
        </authorList>
    </citation>
    <scope>NUCLEOTIDE SEQUENCE [LARGE SCALE GENOMIC DNA]</scope>
    <source>
        <strain evidence="4">YM2019G1</strain>
    </source>
</reference>
<dbReference type="InterPro" id="IPR008927">
    <property type="entry name" value="6-PGluconate_DH-like_C_sf"/>
</dbReference>
<feature type="domain" description="Glycerol-3-phosphate dehydrogenase NAD-dependent C-terminal" evidence="3">
    <location>
        <begin position="147"/>
        <end position="211"/>
    </location>
</feature>
<dbReference type="GO" id="GO:0005975">
    <property type="term" value="P:carbohydrate metabolic process"/>
    <property type="evidence" value="ECO:0007669"/>
    <property type="project" value="InterPro"/>
</dbReference>
<protein>
    <submittedName>
        <fullName evidence="4">Glycerol-3-phosphate dehydrogenase</fullName>
    </submittedName>
</protein>
<dbReference type="PANTHER" id="PTHR11728">
    <property type="entry name" value="GLYCEROL-3-PHOSPHATE DEHYDROGENASE"/>
    <property type="match status" value="1"/>
</dbReference>
<dbReference type="Pfam" id="PF07479">
    <property type="entry name" value="NAD_Gly3P_dh_C"/>
    <property type="match status" value="1"/>
</dbReference>
<dbReference type="Gene3D" id="3.40.50.720">
    <property type="entry name" value="NAD(P)-binding Rossmann-like Domain"/>
    <property type="match status" value="1"/>
</dbReference>
<evidence type="ECO:0000256" key="1">
    <source>
        <dbReference type="ARBA" id="ARBA00023027"/>
    </source>
</evidence>
<evidence type="ECO:0000313" key="4">
    <source>
        <dbReference type="EMBL" id="KAE8697130.1"/>
    </source>
</evidence>
<name>A0A6A2ZYQ9_HIBSY</name>
<dbReference type="GO" id="GO:0006072">
    <property type="term" value="P:glycerol-3-phosphate metabolic process"/>
    <property type="evidence" value="ECO:0007669"/>
    <property type="project" value="InterPro"/>
</dbReference>
<dbReference type="InterPro" id="IPR006109">
    <property type="entry name" value="G3P_DH_NAD-dep_C"/>
</dbReference>
<dbReference type="SUPFAM" id="SSF48179">
    <property type="entry name" value="6-phosphogluconate dehydrogenase C-terminal domain-like"/>
    <property type="match status" value="1"/>
</dbReference>
<dbReference type="AlphaFoldDB" id="A0A6A2ZYQ9"/>
<evidence type="ECO:0000259" key="3">
    <source>
        <dbReference type="Pfam" id="PF07479"/>
    </source>
</evidence>
<keyword evidence="5" id="KW-1185">Reference proteome</keyword>
<dbReference type="PANTHER" id="PTHR11728:SF8">
    <property type="entry name" value="GLYCEROL-3-PHOSPHATE DEHYDROGENASE [NAD(+)]-RELATED"/>
    <property type="match status" value="1"/>
</dbReference>
<keyword evidence="1" id="KW-0520">NAD</keyword>
<proteinExistence type="predicted"/>
<feature type="region of interest" description="Disordered" evidence="2">
    <location>
        <begin position="287"/>
        <end position="329"/>
    </location>
</feature>
<comment type="caution">
    <text evidence="4">The sequence shown here is derived from an EMBL/GenBank/DDBJ whole genome shotgun (WGS) entry which is preliminary data.</text>
</comment>
<organism evidence="4 5">
    <name type="scientific">Hibiscus syriacus</name>
    <name type="common">Rose of Sharon</name>
    <dbReference type="NCBI Taxonomy" id="106335"/>
    <lineage>
        <taxon>Eukaryota</taxon>
        <taxon>Viridiplantae</taxon>
        <taxon>Streptophyta</taxon>
        <taxon>Embryophyta</taxon>
        <taxon>Tracheophyta</taxon>
        <taxon>Spermatophyta</taxon>
        <taxon>Magnoliopsida</taxon>
        <taxon>eudicotyledons</taxon>
        <taxon>Gunneridae</taxon>
        <taxon>Pentapetalae</taxon>
        <taxon>rosids</taxon>
        <taxon>malvids</taxon>
        <taxon>Malvales</taxon>
        <taxon>Malvaceae</taxon>
        <taxon>Malvoideae</taxon>
        <taxon>Hibiscus</taxon>
    </lineage>
</organism>